<proteinExistence type="predicted"/>
<evidence type="ECO:0000313" key="1">
    <source>
        <dbReference type="EMBL" id="MBB6731924.1"/>
    </source>
</evidence>
<keyword evidence="2" id="KW-1185">Reference proteome</keyword>
<organism evidence="1 2">
    <name type="scientific">Cohnella zeiphila</name>
    <dbReference type="NCBI Taxonomy" id="2761120"/>
    <lineage>
        <taxon>Bacteria</taxon>
        <taxon>Bacillati</taxon>
        <taxon>Bacillota</taxon>
        <taxon>Bacilli</taxon>
        <taxon>Bacillales</taxon>
        <taxon>Paenibacillaceae</taxon>
        <taxon>Cohnella</taxon>
    </lineage>
</organism>
<dbReference type="EMBL" id="JACJVO010000016">
    <property type="protein sequence ID" value="MBB6731924.1"/>
    <property type="molecule type" value="Genomic_DNA"/>
</dbReference>
<protein>
    <submittedName>
        <fullName evidence="1">Uncharacterized protein</fullName>
    </submittedName>
</protein>
<reference evidence="1 2" key="1">
    <citation type="submission" date="2020-08" db="EMBL/GenBank/DDBJ databases">
        <title>Cohnella phylogeny.</title>
        <authorList>
            <person name="Dunlap C."/>
        </authorList>
    </citation>
    <scope>NUCLEOTIDE SEQUENCE [LARGE SCALE GENOMIC DNA]</scope>
    <source>
        <strain evidence="1 2">CBP 2801</strain>
    </source>
</reference>
<comment type="caution">
    <text evidence="1">The sequence shown here is derived from an EMBL/GenBank/DDBJ whole genome shotgun (WGS) entry which is preliminary data.</text>
</comment>
<dbReference type="RefSeq" id="WP_185129596.1">
    <property type="nucleotide sequence ID" value="NZ_JACJVO010000016.1"/>
</dbReference>
<sequence length="105" mass="12277">MKEREFSYQEGITEGRLIENGFFAIGKSMFVCRTNSILYIVTNPQEGDSRFELIELNSEQPEKEMEYTAFIEWARNDDFNYPRIDVKGSIHDIIEIAKIAKANFK</sequence>
<gene>
    <name evidence="1" type="ORF">H7C18_13465</name>
</gene>
<dbReference type="Proteomes" id="UP000564644">
    <property type="component" value="Unassembled WGS sequence"/>
</dbReference>
<dbReference type="AlphaFoldDB" id="A0A7X0SN33"/>
<accession>A0A7X0SN33</accession>
<evidence type="ECO:0000313" key="2">
    <source>
        <dbReference type="Proteomes" id="UP000564644"/>
    </source>
</evidence>
<name>A0A7X0SN33_9BACL</name>